<name>A0A8T9B958_9HELO</name>
<evidence type="ECO:0000256" key="7">
    <source>
        <dbReference type="ARBA" id="ARBA00022723"/>
    </source>
</evidence>
<dbReference type="SUPFAM" id="SSF56281">
    <property type="entry name" value="Metallo-hydrolase/oxidoreductase"/>
    <property type="match status" value="2"/>
</dbReference>
<evidence type="ECO:0000256" key="11">
    <source>
        <dbReference type="SAM" id="MobiDB-lite"/>
    </source>
</evidence>
<dbReference type="OrthoDB" id="527344at2759"/>
<keyword evidence="5" id="KW-0819">tRNA processing</keyword>
<evidence type="ECO:0000256" key="8">
    <source>
        <dbReference type="ARBA" id="ARBA00022759"/>
    </source>
</evidence>
<evidence type="ECO:0000313" key="14">
    <source>
        <dbReference type="Proteomes" id="UP000469559"/>
    </source>
</evidence>
<reference evidence="13 14" key="1">
    <citation type="submission" date="2018-05" db="EMBL/GenBank/DDBJ databases">
        <title>Whole genome sequencing for identification of molecular markers to develop diagnostic detection tools for the regulated plant pathogen Lachnellula willkommii.</title>
        <authorList>
            <person name="Giroux E."/>
            <person name="Bilodeau G."/>
        </authorList>
    </citation>
    <scope>NUCLEOTIDE SEQUENCE [LARGE SCALE GENOMIC DNA]</scope>
    <source>
        <strain evidence="13 14">CBS 203.66</strain>
    </source>
</reference>
<keyword evidence="8" id="KW-0255">Endonuclease</keyword>
<dbReference type="InterPro" id="IPR047151">
    <property type="entry name" value="RNZ2-like"/>
</dbReference>
<comment type="catalytic activity">
    <reaction evidence="1">
        <text>Endonucleolytic cleavage of RNA, removing extra 3' nucleotides from tRNA precursor, generating 3' termini of tRNAs. A 3'-hydroxy group is left at the tRNA terminus and a 5'-phosphoryl group is left at the trailer molecule.</text>
        <dbReference type="EC" id="3.1.26.11"/>
    </reaction>
</comment>
<protein>
    <recommendedName>
        <fullName evidence="4">ribonuclease Z</fullName>
        <ecNumber evidence="4">3.1.26.11</ecNumber>
    </recommendedName>
</protein>
<dbReference type="EC" id="3.1.26.11" evidence="4"/>
<keyword evidence="10" id="KW-0862">Zinc</keyword>
<dbReference type="PANTHER" id="PTHR12553">
    <property type="entry name" value="ZINC PHOSPHODIESTERASE ELAC PROTEIN 2"/>
    <property type="match status" value="1"/>
</dbReference>
<feature type="region of interest" description="Disordered" evidence="11">
    <location>
        <begin position="211"/>
        <end position="231"/>
    </location>
</feature>
<evidence type="ECO:0000259" key="12">
    <source>
        <dbReference type="SMART" id="SM00849"/>
    </source>
</evidence>
<keyword evidence="9" id="KW-0378">Hydrolase</keyword>
<dbReference type="GO" id="GO:0046872">
    <property type="term" value="F:metal ion binding"/>
    <property type="evidence" value="ECO:0007669"/>
    <property type="project" value="UniProtKB-KW"/>
</dbReference>
<comment type="caution">
    <text evidence="13">The sequence shown here is derived from an EMBL/GenBank/DDBJ whole genome shotgun (WGS) entry which is preliminary data.</text>
</comment>
<dbReference type="GO" id="GO:1990180">
    <property type="term" value="P:mitochondrial tRNA 3'-end processing"/>
    <property type="evidence" value="ECO:0007669"/>
    <property type="project" value="TreeGrafter"/>
</dbReference>
<evidence type="ECO:0000256" key="6">
    <source>
        <dbReference type="ARBA" id="ARBA00022722"/>
    </source>
</evidence>
<keyword evidence="7" id="KW-0479">Metal-binding</keyword>
<evidence type="ECO:0000256" key="10">
    <source>
        <dbReference type="ARBA" id="ARBA00022833"/>
    </source>
</evidence>
<feature type="domain" description="Metallo-beta-lactamase" evidence="12">
    <location>
        <begin position="682"/>
        <end position="884"/>
    </location>
</feature>
<organism evidence="13 14">
    <name type="scientific">Lachnellula arida</name>
    <dbReference type="NCBI Taxonomy" id="1316785"/>
    <lineage>
        <taxon>Eukaryota</taxon>
        <taxon>Fungi</taxon>
        <taxon>Dikarya</taxon>
        <taxon>Ascomycota</taxon>
        <taxon>Pezizomycotina</taxon>
        <taxon>Leotiomycetes</taxon>
        <taxon>Helotiales</taxon>
        <taxon>Lachnaceae</taxon>
        <taxon>Lachnellula</taxon>
    </lineage>
</organism>
<dbReference type="SMART" id="SM00849">
    <property type="entry name" value="Lactamase_B"/>
    <property type="match status" value="1"/>
</dbReference>
<comment type="cofactor">
    <cofactor evidence="2">
        <name>Zn(2+)</name>
        <dbReference type="ChEBI" id="CHEBI:29105"/>
    </cofactor>
</comment>
<feature type="region of interest" description="Disordered" evidence="11">
    <location>
        <begin position="22"/>
        <end position="43"/>
    </location>
</feature>
<keyword evidence="6" id="KW-0540">Nuclease</keyword>
<evidence type="ECO:0000256" key="2">
    <source>
        <dbReference type="ARBA" id="ARBA00001947"/>
    </source>
</evidence>
<evidence type="ECO:0000256" key="1">
    <source>
        <dbReference type="ARBA" id="ARBA00000402"/>
    </source>
</evidence>
<dbReference type="InterPro" id="IPR001279">
    <property type="entry name" value="Metallo-B-lactamas"/>
</dbReference>
<keyword evidence="14" id="KW-1185">Reference proteome</keyword>
<sequence>MRDSTHSLHILKNPVSQLLSRESKSRISTFKRRNTTALPRGADRPSLRLSRSFLSSSTKPKKSFLSRSFRKSISLDQILPGPRIHTSHPYFHAPYNVAFDPLQENCLGGTADSRRARSSPFYRKMKIWLQFLSTPTADTPGTTLVLHFDQKRYLIGNVGEGTQRAAVQRKLPVTKVGDIFLTGPISWGNAGGVLGMILTVADCTASAMEQSKMNEAKKKNNRGPEPNNDVDEGKIWLNIYGGRNLTHLLATARRFIFRKGMPLRTTEFRPKKAGQQSNWDPTWQDDFIKVWDLVIEPEEDQCLSPRKRSHEEFSADSQEVTAEDNKESTEEKEERFDQMRKSVVSSMFDSKWRLDALLTRKLSEVALPAAIFVRNEQGKIEKYRGPMLEEGKDVPDIDVLVRSPWPGALIEELPPTTPSTNSVCYIIKSHSQRGKFDAKAAIDLGVQPGPNFKLLTLGESVKTASGSVVTPEMVMGPTKAGGGFAIVELPSVSYVKSLLMRGEWQSTEVMDGVAAIIWILGPGVLDNPSLQKFMADRSHLKHIVSSKDCCSNYLALESPASAAIRLNLIDPERFPIPNYNNSVIQQQSGEPRPYEKATPGLTLQLEPQAELQHDKIIHHLDMESVIKEMPKEVLDLAEVARAKVLNPEYLAKLDENQKDIPSKDAEIVTLGTGSALPSKYRNVSATLIRVPGYGTYLLDCGENTLGQLKRVYGEELPEVLRDLKAIWISHLHADHHLGTNAVIKAWAAETAQHDLTKNNKLHVVSHEGMINWLKEYSEVEDYGYERVETLMAGKSNSKYWDFNHHFKPQEVKETGISSIQACTVEHCHGAAAVVINFPNGFKLAYSGDCRPSENFVRIGQGATLLVHEATFDDELQGDAIAKKHSTTAEALGVGRRMNARRILLTHFSQRYQKIPVMDSHGGKDQVAIVAFDYMRVKLEDFAKLDAFKPALMKLYADENV</sequence>
<feature type="region of interest" description="Disordered" evidence="11">
    <location>
        <begin position="302"/>
        <end position="334"/>
    </location>
</feature>
<dbReference type="CDD" id="cd07718">
    <property type="entry name" value="RNaseZ_ELAC1_ELAC2-C-term-like_MBL-fold"/>
    <property type="match status" value="1"/>
</dbReference>
<dbReference type="Pfam" id="PF12706">
    <property type="entry name" value="Lactamase_B_2"/>
    <property type="match status" value="1"/>
</dbReference>
<accession>A0A8T9B958</accession>
<dbReference type="EMBL" id="QGMF01000433">
    <property type="protein sequence ID" value="TVY15921.1"/>
    <property type="molecule type" value="Genomic_DNA"/>
</dbReference>
<dbReference type="Pfam" id="PF13691">
    <property type="entry name" value="Lactamase_B_4"/>
    <property type="match status" value="1"/>
</dbReference>
<dbReference type="InterPro" id="IPR027794">
    <property type="entry name" value="tRNase_Z_dom"/>
</dbReference>
<evidence type="ECO:0000256" key="9">
    <source>
        <dbReference type="ARBA" id="ARBA00022801"/>
    </source>
</evidence>
<gene>
    <name evidence="13" type="primary">trz1</name>
    <name evidence="13" type="ORF">LARI1_G006174</name>
</gene>
<dbReference type="Proteomes" id="UP000469559">
    <property type="component" value="Unassembled WGS sequence"/>
</dbReference>
<feature type="compositionally biased region" description="Basic and acidic residues" evidence="11">
    <location>
        <begin position="323"/>
        <end position="334"/>
    </location>
</feature>
<dbReference type="InterPro" id="IPR036866">
    <property type="entry name" value="RibonucZ/Hydroxyglut_hydro"/>
</dbReference>
<evidence type="ECO:0000256" key="3">
    <source>
        <dbReference type="ARBA" id="ARBA00007823"/>
    </source>
</evidence>
<comment type="similarity">
    <text evidence="3">Belongs to the RNase Z family.</text>
</comment>
<dbReference type="GO" id="GO:0005739">
    <property type="term" value="C:mitochondrion"/>
    <property type="evidence" value="ECO:0007669"/>
    <property type="project" value="TreeGrafter"/>
</dbReference>
<evidence type="ECO:0000313" key="13">
    <source>
        <dbReference type="EMBL" id="TVY15921.1"/>
    </source>
</evidence>
<dbReference type="Gene3D" id="3.60.15.10">
    <property type="entry name" value="Ribonuclease Z/Hydroxyacylglutathione hydrolase-like"/>
    <property type="match status" value="2"/>
</dbReference>
<dbReference type="PANTHER" id="PTHR12553:SF49">
    <property type="entry name" value="ZINC PHOSPHODIESTERASE ELAC PROTEIN 2"/>
    <property type="match status" value="1"/>
</dbReference>
<proteinExistence type="inferred from homology"/>
<dbReference type="AlphaFoldDB" id="A0A8T9B958"/>
<evidence type="ECO:0000256" key="4">
    <source>
        <dbReference type="ARBA" id="ARBA00012477"/>
    </source>
</evidence>
<evidence type="ECO:0000256" key="5">
    <source>
        <dbReference type="ARBA" id="ARBA00022694"/>
    </source>
</evidence>
<dbReference type="GO" id="GO:0042781">
    <property type="term" value="F:3'-tRNA processing endoribonuclease activity"/>
    <property type="evidence" value="ECO:0007669"/>
    <property type="project" value="UniProtKB-EC"/>
</dbReference>